<dbReference type="InterPro" id="IPR001647">
    <property type="entry name" value="HTH_TetR"/>
</dbReference>
<dbReference type="Proteomes" id="UP001596071">
    <property type="component" value="Unassembled WGS sequence"/>
</dbReference>
<evidence type="ECO:0000313" key="5">
    <source>
        <dbReference type="Proteomes" id="UP001596071"/>
    </source>
</evidence>
<name>A0ABW0U147_9BACL</name>
<protein>
    <submittedName>
        <fullName evidence="4">TetR/AcrR family transcriptional regulator</fullName>
    </submittedName>
</protein>
<evidence type="ECO:0000256" key="1">
    <source>
        <dbReference type="ARBA" id="ARBA00023125"/>
    </source>
</evidence>
<gene>
    <name evidence="4" type="ORF">ACFPTP_17345</name>
</gene>
<dbReference type="EMBL" id="JBHSNP010000029">
    <property type="protein sequence ID" value="MFC5605006.1"/>
    <property type="molecule type" value="Genomic_DNA"/>
</dbReference>
<dbReference type="PROSITE" id="PS50977">
    <property type="entry name" value="HTH_TETR_2"/>
    <property type="match status" value="1"/>
</dbReference>
<feature type="domain" description="HTH tetR-type" evidence="3">
    <location>
        <begin position="2"/>
        <end position="62"/>
    </location>
</feature>
<dbReference type="Pfam" id="PF00440">
    <property type="entry name" value="TetR_N"/>
    <property type="match status" value="1"/>
</dbReference>
<evidence type="ECO:0000256" key="2">
    <source>
        <dbReference type="PROSITE-ProRule" id="PRU00335"/>
    </source>
</evidence>
<dbReference type="PANTHER" id="PTHR43479">
    <property type="entry name" value="ACREF/ENVCD OPERON REPRESSOR-RELATED"/>
    <property type="match status" value="1"/>
</dbReference>
<dbReference type="InterPro" id="IPR009057">
    <property type="entry name" value="Homeodomain-like_sf"/>
</dbReference>
<dbReference type="PANTHER" id="PTHR43479:SF22">
    <property type="entry name" value="TRANSCRIPTIONAL REGULATOR, TETR FAMILY"/>
    <property type="match status" value="1"/>
</dbReference>
<organism evidence="4 5">
    <name type="scientific">Sporosarcina koreensis</name>
    <dbReference type="NCBI Taxonomy" id="334735"/>
    <lineage>
        <taxon>Bacteria</taxon>
        <taxon>Bacillati</taxon>
        <taxon>Bacillota</taxon>
        <taxon>Bacilli</taxon>
        <taxon>Bacillales</taxon>
        <taxon>Caryophanaceae</taxon>
        <taxon>Sporosarcina</taxon>
    </lineage>
</organism>
<comment type="caution">
    <text evidence="4">The sequence shown here is derived from an EMBL/GenBank/DDBJ whole genome shotgun (WGS) entry which is preliminary data.</text>
</comment>
<accession>A0ABW0U147</accession>
<dbReference type="RefSeq" id="WP_381447405.1">
    <property type="nucleotide sequence ID" value="NZ_JBHSNP010000029.1"/>
</dbReference>
<keyword evidence="1 2" id="KW-0238">DNA-binding</keyword>
<evidence type="ECO:0000313" key="4">
    <source>
        <dbReference type="EMBL" id="MFC5605006.1"/>
    </source>
</evidence>
<dbReference type="PRINTS" id="PR00455">
    <property type="entry name" value="HTHTETR"/>
</dbReference>
<proteinExistence type="predicted"/>
<dbReference type="Gene3D" id="1.10.357.10">
    <property type="entry name" value="Tetracycline Repressor, domain 2"/>
    <property type="match status" value="1"/>
</dbReference>
<dbReference type="PROSITE" id="PS01081">
    <property type="entry name" value="HTH_TETR_1"/>
    <property type="match status" value="1"/>
</dbReference>
<reference evidence="5" key="1">
    <citation type="journal article" date="2019" name="Int. J. Syst. Evol. Microbiol.">
        <title>The Global Catalogue of Microorganisms (GCM) 10K type strain sequencing project: providing services to taxonomists for standard genome sequencing and annotation.</title>
        <authorList>
            <consortium name="The Broad Institute Genomics Platform"/>
            <consortium name="The Broad Institute Genome Sequencing Center for Infectious Disease"/>
            <person name="Wu L."/>
            <person name="Ma J."/>
        </authorList>
    </citation>
    <scope>NUCLEOTIDE SEQUENCE [LARGE SCALE GENOMIC DNA]</scope>
    <source>
        <strain evidence="5">KACC 11299</strain>
    </source>
</reference>
<dbReference type="InterPro" id="IPR023772">
    <property type="entry name" value="DNA-bd_HTH_TetR-type_CS"/>
</dbReference>
<evidence type="ECO:0000259" key="3">
    <source>
        <dbReference type="PROSITE" id="PS50977"/>
    </source>
</evidence>
<dbReference type="SUPFAM" id="SSF46689">
    <property type="entry name" value="Homeodomain-like"/>
    <property type="match status" value="1"/>
</dbReference>
<keyword evidence="5" id="KW-1185">Reference proteome</keyword>
<feature type="DNA-binding region" description="H-T-H motif" evidence="2">
    <location>
        <begin position="25"/>
        <end position="44"/>
    </location>
</feature>
<dbReference type="InterPro" id="IPR050624">
    <property type="entry name" value="HTH-type_Tx_Regulator"/>
</dbReference>
<sequence>MNERKRQVMLIAKKLFIDKGFTATSVQDILEEAKISKGTFYNYFTSKNECLMAILEDAHNESVIRRRELLVGRDKKDKDLLAGQILVRMQVNRELNLLPIYEAVFYSNDEELRNFVKAYHLSELKWIAGRLVDVYGEEAEPHAFDCSVMTLGMIQQLNHFWKAGSSKDPDIEKLVHFTFRRMDALMSDMIEQKDVLLEKHFISSLEVPAGDLKGKLQEDLLELKKKLEQEQFMNCVEYADFLLAELQSEKPRVSLLEAVSRSFREASNSTMLADRVNEILFLLWKYIDSNKTNS</sequence>